<accession>A0A1I2F7Z7</accession>
<dbReference type="Proteomes" id="UP000198855">
    <property type="component" value="Unassembled WGS sequence"/>
</dbReference>
<reference evidence="3" key="1">
    <citation type="submission" date="2016-10" db="EMBL/GenBank/DDBJ databases">
        <authorList>
            <person name="Varghese N."/>
            <person name="Submissions S."/>
        </authorList>
    </citation>
    <scope>NUCLEOTIDE SEQUENCE [LARGE SCALE GENOMIC DNA]</scope>
    <source>
        <strain evidence="3">CGMCC 1.10784</strain>
    </source>
</reference>
<evidence type="ECO:0000313" key="3">
    <source>
        <dbReference type="Proteomes" id="UP000198855"/>
    </source>
</evidence>
<dbReference type="STRING" id="1045775.SAMN05216378_4734"/>
<proteinExistence type="predicted"/>
<organism evidence="2 3">
    <name type="scientific">Paenibacillus catalpae</name>
    <dbReference type="NCBI Taxonomy" id="1045775"/>
    <lineage>
        <taxon>Bacteria</taxon>
        <taxon>Bacillati</taxon>
        <taxon>Bacillota</taxon>
        <taxon>Bacilli</taxon>
        <taxon>Bacillales</taxon>
        <taxon>Paenibacillaceae</taxon>
        <taxon>Paenibacillus</taxon>
    </lineage>
</organism>
<name>A0A1I2F7Z7_9BACL</name>
<protein>
    <submittedName>
        <fullName evidence="2">Spore germination protein PC</fullName>
    </submittedName>
</protein>
<sequence length="224" mass="25432">MQQQPPGNGLSPWQAWSLELQTKLKAQQTQIYSLEQQLAILCEQLKQIESKPTYHIEKLEYHFDQLKVEKLEGTLNIGMTPPGMPNGDGDIEQLSVPPKTNTYPAAASSFTPPSEPYADVRAEVDRYLNLRGMQNLVALETEYGVELDPYHRRMVLEDIRKQLPSRIHFYMQLKSGEAESGTNGQEQEPQTEQQKKEVILSKTIRDADAAMQRYIQLLKNGSGS</sequence>
<gene>
    <name evidence="2" type="ORF">SAMN05216378_4734</name>
</gene>
<evidence type="ECO:0000313" key="2">
    <source>
        <dbReference type="EMBL" id="SFF01275.1"/>
    </source>
</evidence>
<dbReference type="EMBL" id="FOMT01000005">
    <property type="protein sequence ID" value="SFF01275.1"/>
    <property type="molecule type" value="Genomic_DNA"/>
</dbReference>
<dbReference type="Pfam" id="PF10737">
    <property type="entry name" value="GerPC"/>
    <property type="match status" value="1"/>
</dbReference>
<feature type="region of interest" description="Disordered" evidence="1">
    <location>
        <begin position="177"/>
        <end position="197"/>
    </location>
</feature>
<keyword evidence="3" id="KW-1185">Reference proteome</keyword>
<evidence type="ECO:0000256" key="1">
    <source>
        <dbReference type="SAM" id="MobiDB-lite"/>
    </source>
</evidence>
<dbReference type="AlphaFoldDB" id="A0A1I2F7Z7"/>
<dbReference type="InterPro" id="IPR019673">
    <property type="entry name" value="Spore_germination_GerPC"/>
</dbReference>